<dbReference type="SMART" id="SM00320">
    <property type="entry name" value="WD40"/>
    <property type="match status" value="8"/>
</dbReference>
<dbReference type="SUPFAM" id="SSF50998">
    <property type="entry name" value="Quinoprotein alcohol dehydrogenase-like"/>
    <property type="match status" value="1"/>
</dbReference>
<feature type="region of interest" description="Disordered" evidence="5">
    <location>
        <begin position="141"/>
        <end position="160"/>
    </location>
</feature>
<name>A0A450ST66_9GAMM</name>
<dbReference type="SUPFAM" id="SSF52540">
    <property type="entry name" value="P-loop containing nucleoside triphosphate hydrolases"/>
    <property type="match status" value="1"/>
</dbReference>
<dbReference type="EMBL" id="CAADEW010000068">
    <property type="protein sequence ID" value="VFJ57125.1"/>
    <property type="molecule type" value="Genomic_DNA"/>
</dbReference>
<dbReference type="PROSITE" id="PS50082">
    <property type="entry name" value="WD_REPEATS_2"/>
    <property type="match status" value="3"/>
</dbReference>
<evidence type="ECO:0000256" key="3">
    <source>
        <dbReference type="PROSITE-ProRule" id="PRU00221"/>
    </source>
</evidence>
<dbReference type="InterPro" id="IPR001680">
    <property type="entry name" value="WD40_rpt"/>
</dbReference>
<feature type="repeat" description="WD" evidence="3">
    <location>
        <begin position="930"/>
        <end position="978"/>
    </location>
</feature>
<dbReference type="PANTHER" id="PTHR44129">
    <property type="entry name" value="WD REPEAT-CONTAINING PROTEIN POP1"/>
    <property type="match status" value="1"/>
</dbReference>
<dbReference type="InterPro" id="IPR050349">
    <property type="entry name" value="WD_LIS1/nudF_dynein_reg"/>
</dbReference>
<keyword evidence="1 3" id="KW-0853">WD repeat</keyword>
<gene>
    <name evidence="7" type="ORF">BECKFW1821A_GA0114235_10683</name>
</gene>
<dbReference type="AlphaFoldDB" id="A0A450ST66"/>
<dbReference type="InterPro" id="IPR049052">
    <property type="entry name" value="nSTAND1"/>
</dbReference>
<dbReference type="InterPro" id="IPR027417">
    <property type="entry name" value="P-loop_NTPase"/>
</dbReference>
<dbReference type="CDD" id="cd00200">
    <property type="entry name" value="WD40"/>
    <property type="match status" value="1"/>
</dbReference>
<dbReference type="InterPro" id="IPR019775">
    <property type="entry name" value="WD40_repeat_CS"/>
</dbReference>
<feature type="coiled-coil region" evidence="4">
    <location>
        <begin position="499"/>
        <end position="614"/>
    </location>
</feature>
<feature type="repeat" description="WD" evidence="3">
    <location>
        <begin position="727"/>
        <end position="768"/>
    </location>
</feature>
<feature type="region of interest" description="Disordered" evidence="5">
    <location>
        <begin position="344"/>
        <end position="365"/>
    </location>
</feature>
<keyword evidence="4" id="KW-0175">Coiled coil</keyword>
<dbReference type="Pfam" id="PF00400">
    <property type="entry name" value="WD40"/>
    <property type="match status" value="4"/>
</dbReference>
<dbReference type="PROSITE" id="PS50294">
    <property type="entry name" value="WD_REPEATS_REGION"/>
    <property type="match status" value="2"/>
</dbReference>
<protein>
    <submittedName>
        <fullName evidence="7">WD40 repeat</fullName>
    </submittedName>
</protein>
<organism evidence="7">
    <name type="scientific">Candidatus Kentrum sp. FW</name>
    <dbReference type="NCBI Taxonomy" id="2126338"/>
    <lineage>
        <taxon>Bacteria</taxon>
        <taxon>Pseudomonadati</taxon>
        <taxon>Pseudomonadota</taxon>
        <taxon>Gammaproteobacteria</taxon>
        <taxon>Candidatus Kentrum</taxon>
    </lineage>
</organism>
<evidence type="ECO:0000313" key="7">
    <source>
        <dbReference type="EMBL" id="VFJ57125.1"/>
    </source>
</evidence>
<evidence type="ECO:0000259" key="6">
    <source>
        <dbReference type="Pfam" id="PF20703"/>
    </source>
</evidence>
<sequence>MTPGTNTAPAITAPYPGLRPFERHENILFFGREEQVDQLLDKLGESHFLAVLGLSGSGKSSLVRAGLLPALEGGALVGAGARWQVAELRPGDHPMARLARALRADTPWGQAGLDDPDALEEKLRRGSQALNWLLGVRPLGSPSTSSANPNSANSPSPASAPGQRLLILVDQFEELFRYHNQSEAAAFVALLLAAASHPDVYIIITMRSEFLGACSDYPDLPEAINAGLFLTPALTPEQLLDAIEFPIRLSGFAKEGQQAEVAQELARALLADAQGIADPLPLLQHALLRLWNVHEKDGGDGVLTLARYRELGGLQQALNDHLDAAFDELDPEHRRIAEVMFRALTEHGGGQGEDPDDSGRDTRRPARVSKIARLAGVGLEEITATTVPFRQPGRNFLIPQAGQGLNPNTVLDIAHEALIRQWDRLKEWTADEGEQADLYRRLAGDARRHAAGEAALWIDPALQIALDWWEKNTPSPTWAARYGGGFDQAKGFLNESLAVRAARQAEEEKVREARRLEENARRQQAEEEARRKRELERARRVALGAVLGLLVVAVLALWANVERNRAVEAEREAKVERNRADGATKMVKAERDRAVAAEQNAKEAKQRAEKSEEIRTRALFDSALTHAALLARVEDPMEGRRVLAETVALDADISPQRRHARNLLAGFLDLQGGTADKIYDGAGAVLIDLALSPDGRTLVAAGERGTLALFHAESGKLIERLVGHDPKAGSTGSVTAVRFNRDGSLLYSAGDDGQILRWSMPEGKRRGKPWRVQARVYALALSPDGKLLASGNRSENDTLWSTDSGEKIKTLKIVARGVSNKKVTIDVVDTRSLAFISNNQLVTGDSKGNVAIWRPPRSKSDKDDDSFTDPGDPRKESSPHIHTGEINTITIDQTKFQADGKYNVFATGGADKRIVLWRPALVGAKPFCLLQGHANRVVGLRFVPGHGQDDKESRRLLSASRDNTMRLWDLESGTTLRIFQGLTAGLQSVVVDDKRGRIYTAANDGTIRRWPLATPSQWLWDISGEPISAAIDPAGRLVSVGFRDGTLRFYPLPAAVGGSLRSPQPTGAHGCGRRRSWFRRNQTHRLSSRWQVHSHRGYGCQGQTLVHRFHFRQSGSDVAPYPP</sequence>
<evidence type="ECO:0000256" key="2">
    <source>
        <dbReference type="ARBA" id="ARBA00022737"/>
    </source>
</evidence>
<evidence type="ECO:0000256" key="4">
    <source>
        <dbReference type="SAM" id="Coils"/>
    </source>
</evidence>
<feature type="repeat" description="WD" evidence="3">
    <location>
        <begin position="776"/>
        <end position="810"/>
    </location>
</feature>
<keyword evidence="2" id="KW-0677">Repeat</keyword>
<dbReference type="InterPro" id="IPR011047">
    <property type="entry name" value="Quinoprotein_ADH-like_sf"/>
</dbReference>
<accession>A0A450ST66</accession>
<dbReference type="Pfam" id="PF20703">
    <property type="entry name" value="nSTAND1"/>
    <property type="match status" value="1"/>
</dbReference>
<feature type="compositionally biased region" description="Basic and acidic residues" evidence="5">
    <location>
        <begin position="871"/>
        <end position="883"/>
    </location>
</feature>
<evidence type="ECO:0000256" key="1">
    <source>
        <dbReference type="ARBA" id="ARBA00022574"/>
    </source>
</evidence>
<proteinExistence type="predicted"/>
<feature type="domain" description="Novel STAND NTPase 1" evidence="6">
    <location>
        <begin position="14"/>
        <end position="451"/>
    </location>
</feature>
<dbReference type="InterPro" id="IPR015943">
    <property type="entry name" value="WD40/YVTN_repeat-like_dom_sf"/>
</dbReference>
<dbReference type="Gene3D" id="2.130.10.10">
    <property type="entry name" value="YVTN repeat-like/Quinoprotein amine dehydrogenase"/>
    <property type="match status" value="2"/>
</dbReference>
<reference evidence="7" key="1">
    <citation type="submission" date="2019-02" db="EMBL/GenBank/DDBJ databases">
        <authorList>
            <person name="Gruber-Vodicka R. H."/>
            <person name="Seah K. B. B."/>
        </authorList>
    </citation>
    <scope>NUCLEOTIDE SEQUENCE</scope>
    <source>
        <strain evidence="7">BECK_BZ15</strain>
    </source>
</reference>
<feature type="region of interest" description="Disordered" evidence="5">
    <location>
        <begin position="847"/>
        <end position="883"/>
    </location>
</feature>
<dbReference type="PROSITE" id="PS00678">
    <property type="entry name" value="WD_REPEATS_1"/>
    <property type="match status" value="1"/>
</dbReference>
<evidence type="ECO:0000256" key="5">
    <source>
        <dbReference type="SAM" id="MobiDB-lite"/>
    </source>
</evidence>
<dbReference type="Gene3D" id="3.40.50.300">
    <property type="entry name" value="P-loop containing nucleotide triphosphate hydrolases"/>
    <property type="match status" value="1"/>
</dbReference>